<dbReference type="EMBL" id="BDFD01000006">
    <property type="protein sequence ID" value="GAV19966.1"/>
    <property type="molecule type" value="Genomic_DNA"/>
</dbReference>
<proteinExistence type="predicted"/>
<comment type="caution">
    <text evidence="2">The sequence shown here is derived from an EMBL/GenBank/DDBJ whole genome shotgun (WGS) entry which is preliminary data.</text>
</comment>
<feature type="transmembrane region" description="Helical" evidence="1">
    <location>
        <begin position="20"/>
        <end position="39"/>
    </location>
</feature>
<keyword evidence="1" id="KW-0472">Membrane</keyword>
<dbReference type="RefSeq" id="WP_265331364.1">
    <property type="nucleotide sequence ID" value="NZ_BDFD01000006.1"/>
</dbReference>
<evidence type="ECO:0000313" key="3">
    <source>
        <dbReference type="Proteomes" id="UP000231632"/>
    </source>
</evidence>
<keyword evidence="1" id="KW-1133">Transmembrane helix</keyword>
<evidence type="ECO:0000256" key="1">
    <source>
        <dbReference type="SAM" id="Phobius"/>
    </source>
</evidence>
<sequence length="43" mass="4843">MDSRHVNQFHHDYGTTPTIGMMVLVTLVLVAMAGLKLLINYLQ</sequence>
<keyword evidence="1" id="KW-0812">Transmembrane</keyword>
<reference evidence="2 3" key="1">
    <citation type="journal article" date="2017" name="Arch. Microbiol.">
        <title>Mariprofundus micogutta sp. nov., a novel iron-oxidizing zetaproteobacterium isolated from a deep-sea hydrothermal field at the Bayonnaise knoll of the Izu-Ogasawara arc, and a description of Mariprofundales ord. nov. and Zetaproteobacteria classis nov.</title>
        <authorList>
            <person name="Makita H."/>
            <person name="Tanaka E."/>
            <person name="Mitsunobu S."/>
            <person name="Miyazaki M."/>
            <person name="Nunoura T."/>
            <person name="Uematsu K."/>
            <person name="Takaki Y."/>
            <person name="Nishi S."/>
            <person name="Shimamura S."/>
            <person name="Takai K."/>
        </authorList>
    </citation>
    <scope>NUCLEOTIDE SEQUENCE [LARGE SCALE GENOMIC DNA]</scope>
    <source>
        <strain evidence="2 3">ET2</strain>
    </source>
</reference>
<keyword evidence="3" id="KW-1185">Reference proteome</keyword>
<name>A0A1L8CM35_9PROT</name>
<accession>A0A1L8CM35</accession>
<protein>
    <submittedName>
        <fullName evidence="2">Uncharacterized protein</fullName>
    </submittedName>
</protein>
<gene>
    <name evidence="2" type="ORF">MMIC_P0927</name>
</gene>
<organism evidence="2 3">
    <name type="scientific">Mariprofundus micogutta</name>
    <dbReference type="NCBI Taxonomy" id="1921010"/>
    <lineage>
        <taxon>Bacteria</taxon>
        <taxon>Pseudomonadati</taxon>
        <taxon>Pseudomonadota</taxon>
        <taxon>Candidatius Mariprofundia</taxon>
        <taxon>Mariprofundales</taxon>
        <taxon>Mariprofundaceae</taxon>
        <taxon>Mariprofundus</taxon>
    </lineage>
</organism>
<dbReference type="AlphaFoldDB" id="A0A1L8CM35"/>
<dbReference type="Proteomes" id="UP000231632">
    <property type="component" value="Unassembled WGS sequence"/>
</dbReference>
<evidence type="ECO:0000313" key="2">
    <source>
        <dbReference type="EMBL" id="GAV19966.1"/>
    </source>
</evidence>